<dbReference type="Proteomes" id="UP000094236">
    <property type="component" value="Unassembled WGS sequence"/>
</dbReference>
<dbReference type="EMBL" id="KV454011">
    <property type="protein sequence ID" value="ODV97866.1"/>
    <property type="molecule type" value="Genomic_DNA"/>
</dbReference>
<dbReference type="OrthoDB" id="5397701at2759"/>
<sequence length="185" mass="21229">MTSFIRNLNGIRVRVPARDIKRFYSIQSLKYKYQPQVYIHVVDKSTANVSFSAKPHSVPIGRIDGIDGSNLTNVKIESDLFKENKKFLEILHRLIGNRVQEDFAYKVEAGTHANSFLPIYDFRAPPAYGRTPEVYNVFGYVHVNESGEMVPGSYEINQMYRLCNQTDGIVHLSDFLYEEIQSMIA</sequence>
<dbReference type="PANTHER" id="PTHR37331:SF1">
    <property type="entry name" value="YALI0F11671P"/>
    <property type="match status" value="1"/>
</dbReference>
<evidence type="ECO:0000313" key="2">
    <source>
        <dbReference type="Proteomes" id="UP000094236"/>
    </source>
</evidence>
<reference evidence="2" key="1">
    <citation type="submission" date="2016-05" db="EMBL/GenBank/DDBJ databases">
        <title>Comparative genomics of biotechnologically important yeasts.</title>
        <authorList>
            <consortium name="DOE Joint Genome Institute"/>
            <person name="Riley R."/>
            <person name="Haridas S."/>
            <person name="Wolfe K.H."/>
            <person name="Lopes M.R."/>
            <person name="Hittinger C.T."/>
            <person name="Goker M."/>
            <person name="Salamov A."/>
            <person name="Wisecaver J."/>
            <person name="Long T.M."/>
            <person name="Aerts A.L."/>
            <person name="Barry K."/>
            <person name="Choi C."/>
            <person name="Clum A."/>
            <person name="Coughlan A.Y."/>
            <person name="Deshpande S."/>
            <person name="Douglass A.P."/>
            <person name="Hanson S.J."/>
            <person name="Klenk H.-P."/>
            <person name="Labutti K."/>
            <person name="Lapidus A."/>
            <person name="Lindquist E."/>
            <person name="Lipzen A."/>
            <person name="Meier-Kolthoff J.P."/>
            <person name="Ohm R.A."/>
            <person name="Otillar R.P."/>
            <person name="Pangilinan J."/>
            <person name="Peng Y."/>
            <person name="Rokas A."/>
            <person name="Rosa C.A."/>
            <person name="Scheuner C."/>
            <person name="Sibirny A.A."/>
            <person name="Slot J.C."/>
            <person name="Stielow J.B."/>
            <person name="Sun H."/>
            <person name="Kurtzman C.P."/>
            <person name="Blackwell M."/>
            <person name="Grigoriev I.V."/>
            <person name="Jeffries T.W."/>
        </authorList>
    </citation>
    <scope>NUCLEOTIDE SEQUENCE [LARGE SCALE GENOMIC DNA]</scope>
    <source>
        <strain evidence="2">NRRL Y-2460</strain>
    </source>
</reference>
<protein>
    <submittedName>
        <fullName evidence="1">Uncharacterized protein</fullName>
    </submittedName>
</protein>
<evidence type="ECO:0000313" key="1">
    <source>
        <dbReference type="EMBL" id="ODV97866.1"/>
    </source>
</evidence>
<accession>A0A1E4U1I2</accession>
<dbReference type="STRING" id="669874.A0A1E4U1I2"/>
<keyword evidence="2" id="KW-1185">Reference proteome</keyword>
<dbReference type="AlphaFoldDB" id="A0A1E4U1I2"/>
<organism evidence="1 2">
    <name type="scientific">Pachysolen tannophilus NRRL Y-2460</name>
    <dbReference type="NCBI Taxonomy" id="669874"/>
    <lineage>
        <taxon>Eukaryota</taxon>
        <taxon>Fungi</taxon>
        <taxon>Dikarya</taxon>
        <taxon>Ascomycota</taxon>
        <taxon>Saccharomycotina</taxon>
        <taxon>Pichiomycetes</taxon>
        <taxon>Pachysolenaceae</taxon>
        <taxon>Pachysolen</taxon>
    </lineage>
</organism>
<name>A0A1E4U1I2_PACTA</name>
<gene>
    <name evidence="1" type="ORF">PACTADRAFT_47712</name>
</gene>
<proteinExistence type="predicted"/>
<dbReference type="PANTHER" id="PTHR37331">
    <property type="entry name" value="YALI0F11671P"/>
    <property type="match status" value="1"/>
</dbReference>